<dbReference type="Proteomes" id="UP000887229">
    <property type="component" value="Unassembled WGS sequence"/>
</dbReference>
<evidence type="ECO:0000256" key="2">
    <source>
        <dbReference type="ARBA" id="ARBA00006278"/>
    </source>
</evidence>
<comment type="caution">
    <text evidence="11">The sequence shown here is derived from an EMBL/GenBank/DDBJ whole genome shotgun (WGS) entry which is preliminary data.</text>
</comment>
<keyword evidence="3" id="KW-0813">Transport</keyword>
<evidence type="ECO:0000256" key="8">
    <source>
        <dbReference type="ARBA" id="ARBA00023136"/>
    </source>
</evidence>
<evidence type="ECO:0000313" key="11">
    <source>
        <dbReference type="EMBL" id="KAG9250519.1"/>
    </source>
</evidence>
<dbReference type="InterPro" id="IPR013130">
    <property type="entry name" value="Fe3_Rdtase_TM_dom"/>
</dbReference>
<dbReference type="PANTHER" id="PTHR32361:SF28">
    <property type="entry name" value="FRP1P"/>
    <property type="match status" value="1"/>
</dbReference>
<name>A0A9P7ZE89_9HYPO</name>
<dbReference type="GO" id="GO:0015677">
    <property type="term" value="P:copper ion import"/>
    <property type="evidence" value="ECO:0007669"/>
    <property type="project" value="TreeGrafter"/>
</dbReference>
<feature type="transmembrane region" description="Helical" evidence="9">
    <location>
        <begin position="211"/>
        <end position="231"/>
    </location>
</feature>
<dbReference type="GeneID" id="70295081"/>
<organism evidence="11 12">
    <name type="scientific">Emericellopsis atlantica</name>
    <dbReference type="NCBI Taxonomy" id="2614577"/>
    <lineage>
        <taxon>Eukaryota</taxon>
        <taxon>Fungi</taxon>
        <taxon>Dikarya</taxon>
        <taxon>Ascomycota</taxon>
        <taxon>Pezizomycotina</taxon>
        <taxon>Sordariomycetes</taxon>
        <taxon>Hypocreomycetidae</taxon>
        <taxon>Hypocreales</taxon>
        <taxon>Bionectriaceae</taxon>
        <taxon>Emericellopsis</taxon>
    </lineage>
</organism>
<dbReference type="SFLD" id="SFLDG01168">
    <property type="entry name" value="Ferric_reductase_subgroup_(FRE"/>
    <property type="match status" value="1"/>
</dbReference>
<gene>
    <name evidence="11" type="ORF">F5Z01DRAFT_665803</name>
</gene>
<evidence type="ECO:0000256" key="6">
    <source>
        <dbReference type="ARBA" id="ARBA00023002"/>
    </source>
</evidence>
<evidence type="ECO:0000256" key="9">
    <source>
        <dbReference type="SAM" id="Phobius"/>
    </source>
</evidence>
<keyword evidence="12" id="KW-1185">Reference proteome</keyword>
<feature type="transmembrane region" description="Helical" evidence="9">
    <location>
        <begin position="180"/>
        <end position="199"/>
    </location>
</feature>
<dbReference type="Gene3D" id="3.40.50.80">
    <property type="entry name" value="Nucleotide-binding domain of ferredoxin-NADP reductase (FNR) module"/>
    <property type="match status" value="1"/>
</dbReference>
<dbReference type="SFLD" id="SFLDS00052">
    <property type="entry name" value="Ferric_Reductase_Domain"/>
    <property type="match status" value="1"/>
</dbReference>
<evidence type="ECO:0000256" key="4">
    <source>
        <dbReference type="ARBA" id="ARBA00022692"/>
    </source>
</evidence>
<feature type="transmembrane region" description="Helical" evidence="9">
    <location>
        <begin position="243"/>
        <end position="263"/>
    </location>
</feature>
<feature type="transmembrane region" description="Helical" evidence="9">
    <location>
        <begin position="31"/>
        <end position="50"/>
    </location>
</feature>
<keyword evidence="5 9" id="KW-1133">Transmembrane helix</keyword>
<evidence type="ECO:0000256" key="7">
    <source>
        <dbReference type="ARBA" id="ARBA00023065"/>
    </source>
</evidence>
<comment type="subcellular location">
    <subcellularLocation>
        <location evidence="1">Membrane</location>
        <topology evidence="1">Multi-pass membrane protein</topology>
    </subcellularLocation>
</comment>
<evidence type="ECO:0000259" key="10">
    <source>
        <dbReference type="PROSITE" id="PS51384"/>
    </source>
</evidence>
<dbReference type="GO" id="GO:0006826">
    <property type="term" value="P:iron ion transport"/>
    <property type="evidence" value="ECO:0007669"/>
    <property type="project" value="TreeGrafter"/>
</dbReference>
<dbReference type="GO" id="GO:0005886">
    <property type="term" value="C:plasma membrane"/>
    <property type="evidence" value="ECO:0007669"/>
    <property type="project" value="TreeGrafter"/>
</dbReference>
<dbReference type="PROSITE" id="PS51384">
    <property type="entry name" value="FAD_FR"/>
    <property type="match status" value="1"/>
</dbReference>
<reference evidence="11" key="1">
    <citation type="journal article" date="2021" name="IMA Fungus">
        <title>Genomic characterization of three marine fungi, including Emericellopsis atlantica sp. nov. with signatures of a generalist lifestyle and marine biomass degradation.</title>
        <authorList>
            <person name="Hagestad O.C."/>
            <person name="Hou L."/>
            <person name="Andersen J.H."/>
            <person name="Hansen E.H."/>
            <person name="Altermark B."/>
            <person name="Li C."/>
            <person name="Kuhnert E."/>
            <person name="Cox R.J."/>
            <person name="Crous P.W."/>
            <person name="Spatafora J.W."/>
            <person name="Lail K."/>
            <person name="Amirebrahimi M."/>
            <person name="Lipzen A."/>
            <person name="Pangilinan J."/>
            <person name="Andreopoulos W."/>
            <person name="Hayes R.D."/>
            <person name="Ng V."/>
            <person name="Grigoriev I.V."/>
            <person name="Jackson S.A."/>
            <person name="Sutton T.D.S."/>
            <person name="Dobson A.D.W."/>
            <person name="Rama T."/>
        </authorList>
    </citation>
    <scope>NUCLEOTIDE SEQUENCE</scope>
    <source>
        <strain evidence="11">TS7</strain>
    </source>
</reference>
<keyword evidence="8 9" id="KW-0472">Membrane</keyword>
<keyword evidence="7" id="KW-0406">Ion transport</keyword>
<dbReference type="OrthoDB" id="10006946at2759"/>
<accession>A0A9P7ZE89</accession>
<protein>
    <recommendedName>
        <fullName evidence="10">FAD-binding FR-type domain-containing protein</fullName>
    </recommendedName>
</protein>
<proteinExistence type="inferred from homology"/>
<feature type="transmembrane region" description="Helical" evidence="9">
    <location>
        <begin position="111"/>
        <end position="130"/>
    </location>
</feature>
<dbReference type="GO" id="GO:0000293">
    <property type="term" value="F:ferric-chelate reductase activity"/>
    <property type="evidence" value="ECO:0007669"/>
    <property type="project" value="TreeGrafter"/>
</dbReference>
<dbReference type="PANTHER" id="PTHR32361">
    <property type="entry name" value="FERRIC/CUPRIC REDUCTASE TRANSMEMBRANE COMPONENT"/>
    <property type="match status" value="1"/>
</dbReference>
<dbReference type="InterPro" id="IPR039261">
    <property type="entry name" value="FNR_nucleotide-bd"/>
</dbReference>
<dbReference type="InterPro" id="IPR017927">
    <property type="entry name" value="FAD-bd_FR_type"/>
</dbReference>
<evidence type="ECO:0000256" key="1">
    <source>
        <dbReference type="ARBA" id="ARBA00004141"/>
    </source>
</evidence>
<keyword evidence="6" id="KW-0560">Oxidoreductase</keyword>
<keyword evidence="4 9" id="KW-0812">Transmembrane</keyword>
<dbReference type="Pfam" id="PF08030">
    <property type="entry name" value="NAD_binding_6"/>
    <property type="match status" value="2"/>
</dbReference>
<comment type="similarity">
    <text evidence="2">Belongs to the ferric reductase (FRE) family.</text>
</comment>
<sequence length="554" mass="62087">MGWPYRFVTLSDEEKALRRKALDTYAAKSHLSIFLPPLILLIIRLVLLVIDRVQRKQAQRGGRYQSVPGSPIAKAHRFGNWGLLRTRVVKIGWWLEDDIVRDASWGQRDEWILGLGWLAWLLTLCVLDTGHDFLHLTKRFGLVACAQLPGHYLLSLKSPMSLVSLVFRTSHERYNRYHRVLGRVLYVLLVLHVAFYNYYLWESGIWLKRMLAPVVFAGVVASMGLHALGFTSMTAVRRYSYRLFVITHLVTALSLPVLIFFHAPSARVYLVEALVVFLCDLAARKLCTTPATSTLEKIPGTDLVKIVATIRHDKMAKFQARPGSHVYINLPAASRPSQNPLSPDSLLYEFIFNPFTVASVQENTDTLTLVARSRNGPLTRYLSTQSSLVINIEGPHGAAGKYLHRTLSGQFDRILLLAGGVGATFTLPVYRAILKDNPSAKVSMVWAIRSAADATWAPEVLTDDNVQLFLTGDMGLAPGPERSVAAESIEMSGRNRKRPDVGQIVDETFSKGREESVAVLVCGPKSMGKEARESVRAWVTKGRKVWWHDEAFGW</sequence>
<dbReference type="SUPFAM" id="SSF52343">
    <property type="entry name" value="Ferredoxin reductase-like, C-terminal NADP-linked domain"/>
    <property type="match status" value="1"/>
</dbReference>
<dbReference type="EMBL" id="MU251276">
    <property type="protein sequence ID" value="KAG9250519.1"/>
    <property type="molecule type" value="Genomic_DNA"/>
</dbReference>
<dbReference type="AlphaFoldDB" id="A0A9P7ZE89"/>
<dbReference type="CDD" id="cd06186">
    <property type="entry name" value="NOX_Duox_like_FAD_NADP"/>
    <property type="match status" value="1"/>
</dbReference>
<evidence type="ECO:0000256" key="3">
    <source>
        <dbReference type="ARBA" id="ARBA00022448"/>
    </source>
</evidence>
<dbReference type="RefSeq" id="XP_046114443.1">
    <property type="nucleotide sequence ID" value="XM_046264178.1"/>
</dbReference>
<dbReference type="InterPro" id="IPR013121">
    <property type="entry name" value="Fe_red_NAD-bd_6"/>
</dbReference>
<dbReference type="GO" id="GO:0006879">
    <property type="term" value="P:intracellular iron ion homeostasis"/>
    <property type="evidence" value="ECO:0007669"/>
    <property type="project" value="TreeGrafter"/>
</dbReference>
<evidence type="ECO:0000256" key="5">
    <source>
        <dbReference type="ARBA" id="ARBA00022989"/>
    </source>
</evidence>
<evidence type="ECO:0000313" key="12">
    <source>
        <dbReference type="Proteomes" id="UP000887229"/>
    </source>
</evidence>
<dbReference type="Pfam" id="PF01794">
    <property type="entry name" value="Ferric_reduct"/>
    <property type="match status" value="1"/>
</dbReference>
<feature type="domain" description="FAD-binding FR-type" evidence="10">
    <location>
        <begin position="236"/>
        <end position="428"/>
    </location>
</feature>
<feature type="transmembrane region" description="Helical" evidence="9">
    <location>
        <begin position="150"/>
        <end position="168"/>
    </location>
</feature>
<dbReference type="InterPro" id="IPR051410">
    <property type="entry name" value="Ferric/Cupric_Reductase"/>
</dbReference>